<dbReference type="Proteomes" id="UP000252517">
    <property type="component" value="Unassembled WGS sequence"/>
</dbReference>
<keyword evidence="1" id="KW-1133">Transmembrane helix</keyword>
<evidence type="ECO:0000313" key="2">
    <source>
        <dbReference type="EMBL" id="RCK49879.1"/>
    </source>
</evidence>
<keyword evidence="1" id="KW-0812">Transmembrane</keyword>
<feature type="transmembrane region" description="Helical" evidence="1">
    <location>
        <begin position="7"/>
        <end position="26"/>
    </location>
</feature>
<gene>
    <name evidence="2" type="ORF">TH25_12745</name>
</gene>
<proteinExistence type="predicted"/>
<evidence type="ECO:0000256" key="1">
    <source>
        <dbReference type="SAM" id="Phobius"/>
    </source>
</evidence>
<feature type="transmembrane region" description="Helical" evidence="1">
    <location>
        <begin position="32"/>
        <end position="52"/>
    </location>
</feature>
<reference evidence="2 3" key="1">
    <citation type="submission" date="2014-07" db="EMBL/GenBank/DDBJ databases">
        <title>Draft genome sequence of Thalassospira profundimaris S25-3-2.</title>
        <authorList>
            <person name="Lai Q."/>
            <person name="Shao Z."/>
        </authorList>
    </citation>
    <scope>NUCLEOTIDE SEQUENCE [LARGE SCALE GENOMIC DNA]</scope>
    <source>
        <strain evidence="2 3">S25-3-2</strain>
    </source>
</reference>
<accession>A0A367X8V2</accession>
<comment type="caution">
    <text evidence="2">The sequence shown here is derived from an EMBL/GenBank/DDBJ whole genome shotgun (WGS) entry which is preliminary data.</text>
</comment>
<organism evidence="2 3">
    <name type="scientific">Thalassospira profundimaris</name>
    <dbReference type="NCBI Taxonomy" id="502049"/>
    <lineage>
        <taxon>Bacteria</taxon>
        <taxon>Pseudomonadati</taxon>
        <taxon>Pseudomonadota</taxon>
        <taxon>Alphaproteobacteria</taxon>
        <taxon>Rhodospirillales</taxon>
        <taxon>Thalassospiraceae</taxon>
        <taxon>Thalassospira</taxon>
    </lineage>
</organism>
<evidence type="ECO:0000313" key="3">
    <source>
        <dbReference type="Proteomes" id="UP000252517"/>
    </source>
</evidence>
<name>A0A367X8V2_9PROT</name>
<sequence length="203" mass="21362">MVMPVVPLLLMLPAIVPLLVIAPKLAFVLVDIAVGATIVPVLLMLLTFAVPLRETPAEPALMVPLLVIVPIDALLADMPVDPLEISPVDPLVIPVIVALGPTDTAEKTVAPEAAIVPLLASNPADAPDMDTPGLLAPDRVTPLLTIRSPPVQLTQSKLARTVPPDVDKQLAACADGTIDGARFKASTEAPSSKRLWIMLYPHM</sequence>
<dbReference type="EMBL" id="JPWH01000009">
    <property type="protein sequence ID" value="RCK49879.1"/>
    <property type="molecule type" value="Genomic_DNA"/>
</dbReference>
<dbReference type="AlphaFoldDB" id="A0A367X8V2"/>
<keyword evidence="1" id="KW-0472">Membrane</keyword>
<protein>
    <submittedName>
        <fullName evidence="2">Uncharacterized protein</fullName>
    </submittedName>
</protein>